<dbReference type="InParanoid" id="A0A669EMV1"/>
<keyword evidence="3" id="KW-1185">Reference proteome</keyword>
<reference evidence="2" key="2">
    <citation type="submission" date="2025-08" db="UniProtKB">
        <authorList>
            <consortium name="Ensembl"/>
        </authorList>
    </citation>
    <scope>IDENTIFICATION</scope>
</reference>
<organism evidence="2 3">
    <name type="scientific">Oreochromis niloticus</name>
    <name type="common">Nile tilapia</name>
    <name type="synonym">Tilapia nilotica</name>
    <dbReference type="NCBI Taxonomy" id="8128"/>
    <lineage>
        <taxon>Eukaryota</taxon>
        <taxon>Metazoa</taxon>
        <taxon>Chordata</taxon>
        <taxon>Craniata</taxon>
        <taxon>Vertebrata</taxon>
        <taxon>Euteleostomi</taxon>
        <taxon>Actinopterygii</taxon>
        <taxon>Neopterygii</taxon>
        <taxon>Teleostei</taxon>
        <taxon>Neoteleostei</taxon>
        <taxon>Acanthomorphata</taxon>
        <taxon>Ovalentaria</taxon>
        <taxon>Cichlomorphae</taxon>
        <taxon>Cichliformes</taxon>
        <taxon>Cichlidae</taxon>
        <taxon>African cichlids</taxon>
        <taxon>Pseudocrenilabrinae</taxon>
        <taxon>Oreochromini</taxon>
        <taxon>Oreochromis</taxon>
    </lineage>
</organism>
<feature type="region of interest" description="Disordered" evidence="1">
    <location>
        <begin position="59"/>
        <end position="80"/>
    </location>
</feature>
<dbReference type="GeneTree" id="ENSGT00940000181681"/>
<name>A0A669EMV1_ORENI</name>
<proteinExistence type="predicted"/>
<accession>A0A669EMV1</accession>
<feature type="compositionally biased region" description="Polar residues" evidence="1">
    <location>
        <begin position="65"/>
        <end position="80"/>
    </location>
</feature>
<evidence type="ECO:0000313" key="3">
    <source>
        <dbReference type="Proteomes" id="UP000005207"/>
    </source>
</evidence>
<sequence length="80" mass="8973">AHLRKSIVEVSVTYKQLKTSLISSTLDNNGMNGRDPRTLLLSEKDTAACLQFAENHMDKPEVSHETSTLEVLPKNSQKNY</sequence>
<reference evidence="3" key="1">
    <citation type="submission" date="2012-01" db="EMBL/GenBank/DDBJ databases">
        <title>The Genome Sequence of Oreochromis niloticus (Nile Tilapia).</title>
        <authorList>
            <consortium name="Broad Institute Genome Assembly Team"/>
            <consortium name="Broad Institute Sequencing Platform"/>
            <person name="Di Palma F."/>
            <person name="Johnson J."/>
            <person name="Lander E.S."/>
            <person name="Lindblad-Toh K."/>
        </authorList>
    </citation>
    <scope>NUCLEOTIDE SEQUENCE [LARGE SCALE GENOMIC DNA]</scope>
</reference>
<protein>
    <submittedName>
        <fullName evidence="2">Uncharacterized protein</fullName>
    </submittedName>
</protein>
<reference evidence="2" key="3">
    <citation type="submission" date="2025-09" db="UniProtKB">
        <authorList>
            <consortium name="Ensembl"/>
        </authorList>
    </citation>
    <scope>IDENTIFICATION</scope>
</reference>
<dbReference type="AlphaFoldDB" id="A0A669EMV1"/>
<evidence type="ECO:0000256" key="1">
    <source>
        <dbReference type="SAM" id="MobiDB-lite"/>
    </source>
</evidence>
<evidence type="ECO:0000313" key="2">
    <source>
        <dbReference type="Ensembl" id="ENSONIP00000072724.1"/>
    </source>
</evidence>
<dbReference type="Ensembl" id="ENSONIT00000069031.1">
    <property type="protein sequence ID" value="ENSONIP00000072724.1"/>
    <property type="gene ID" value="ENSONIG00000030977.1"/>
</dbReference>
<dbReference type="Proteomes" id="UP000005207">
    <property type="component" value="Linkage group LG23"/>
</dbReference>